<name>A0A4Y2J9U8_ARAVE</name>
<dbReference type="Pfam" id="PF00067">
    <property type="entry name" value="p450"/>
    <property type="match status" value="1"/>
</dbReference>
<dbReference type="InterPro" id="IPR002401">
    <property type="entry name" value="Cyt_P450_E_grp-I"/>
</dbReference>
<dbReference type="Gene3D" id="1.10.630.10">
    <property type="entry name" value="Cytochrome P450"/>
    <property type="match status" value="1"/>
</dbReference>
<keyword evidence="5" id="KW-0256">Endoplasmic reticulum</keyword>
<evidence type="ECO:0000313" key="9">
    <source>
        <dbReference type="EMBL" id="GBM87053.1"/>
    </source>
</evidence>
<accession>A0A4Y2J9U8</accession>
<keyword evidence="4" id="KW-0349">Heme</keyword>
<dbReference type="GO" id="GO:0005789">
    <property type="term" value="C:endoplasmic reticulum membrane"/>
    <property type="evidence" value="ECO:0007669"/>
    <property type="project" value="UniProtKB-SubCell"/>
</dbReference>
<keyword evidence="7" id="KW-0560">Oxidoreductase</keyword>
<evidence type="ECO:0000313" key="10">
    <source>
        <dbReference type="Proteomes" id="UP000499080"/>
    </source>
</evidence>
<evidence type="ECO:0000256" key="2">
    <source>
        <dbReference type="ARBA" id="ARBA00004586"/>
    </source>
</evidence>
<proteinExistence type="inferred from homology"/>
<dbReference type="InterPro" id="IPR050196">
    <property type="entry name" value="Cytochrome_P450_Monoox"/>
</dbReference>
<dbReference type="InterPro" id="IPR036396">
    <property type="entry name" value="Cyt_P450_sf"/>
</dbReference>
<dbReference type="EMBL" id="BGPR01003356">
    <property type="protein sequence ID" value="GBM87053.1"/>
    <property type="molecule type" value="Genomic_DNA"/>
</dbReference>
<dbReference type="OrthoDB" id="2023at2759"/>
<dbReference type="GO" id="GO:0020037">
    <property type="term" value="F:heme binding"/>
    <property type="evidence" value="ECO:0007669"/>
    <property type="project" value="InterPro"/>
</dbReference>
<evidence type="ECO:0000256" key="7">
    <source>
        <dbReference type="ARBA" id="ARBA00023033"/>
    </source>
</evidence>
<protein>
    <submittedName>
        <fullName evidence="9">Cytochrome P450 4C1</fullName>
    </submittedName>
</protein>
<dbReference type="SUPFAM" id="SSF48264">
    <property type="entry name" value="Cytochrome P450"/>
    <property type="match status" value="1"/>
</dbReference>
<dbReference type="PRINTS" id="PR00463">
    <property type="entry name" value="EP450I"/>
</dbReference>
<feature type="non-terminal residue" evidence="9">
    <location>
        <position position="174"/>
    </location>
</feature>
<sequence length="174" mass="20614">MSIFIVRTYSVWIWPEFIFWNTKTGKDFEYHVNVAQEFTKNMIEEKKKRYLRGERAISDGKHKTLIDVMLEKHLETKEFSEEDVREELNTFIIAGHESVGITIMWAIYLIGQYPEVQAKLHEEIDHVFGEDRERPVTEKDLKDLQYMDCVLKECNRICPTVPILGRNATEETKI</sequence>
<keyword evidence="4" id="KW-0479">Metal-binding</keyword>
<keyword evidence="6" id="KW-0408">Iron</keyword>
<dbReference type="InterPro" id="IPR001128">
    <property type="entry name" value="Cyt_P450"/>
</dbReference>
<organism evidence="9 10">
    <name type="scientific">Araneus ventricosus</name>
    <name type="common">Orbweaver spider</name>
    <name type="synonym">Epeira ventricosa</name>
    <dbReference type="NCBI Taxonomy" id="182803"/>
    <lineage>
        <taxon>Eukaryota</taxon>
        <taxon>Metazoa</taxon>
        <taxon>Ecdysozoa</taxon>
        <taxon>Arthropoda</taxon>
        <taxon>Chelicerata</taxon>
        <taxon>Arachnida</taxon>
        <taxon>Araneae</taxon>
        <taxon>Araneomorphae</taxon>
        <taxon>Entelegynae</taxon>
        <taxon>Araneoidea</taxon>
        <taxon>Araneidae</taxon>
        <taxon>Araneus</taxon>
    </lineage>
</organism>
<gene>
    <name evidence="9" type="primary">CYP4C1_10</name>
    <name evidence="9" type="ORF">AVEN_117905_1</name>
</gene>
<dbReference type="GO" id="GO:0004497">
    <property type="term" value="F:monooxygenase activity"/>
    <property type="evidence" value="ECO:0007669"/>
    <property type="project" value="UniProtKB-KW"/>
</dbReference>
<dbReference type="AlphaFoldDB" id="A0A4Y2J9U8"/>
<dbReference type="PANTHER" id="PTHR24291:SF189">
    <property type="entry name" value="CYTOCHROME P450 4C3-RELATED"/>
    <property type="match status" value="1"/>
</dbReference>
<evidence type="ECO:0000256" key="4">
    <source>
        <dbReference type="ARBA" id="ARBA00022617"/>
    </source>
</evidence>
<keyword evidence="7" id="KW-0503">Monooxygenase</keyword>
<dbReference type="GO" id="GO:0016705">
    <property type="term" value="F:oxidoreductase activity, acting on paired donors, with incorporation or reduction of molecular oxygen"/>
    <property type="evidence" value="ECO:0007669"/>
    <property type="project" value="InterPro"/>
</dbReference>
<evidence type="ECO:0000256" key="6">
    <source>
        <dbReference type="ARBA" id="ARBA00023004"/>
    </source>
</evidence>
<evidence type="ECO:0000256" key="3">
    <source>
        <dbReference type="ARBA" id="ARBA00010617"/>
    </source>
</evidence>
<evidence type="ECO:0000256" key="5">
    <source>
        <dbReference type="ARBA" id="ARBA00022824"/>
    </source>
</evidence>
<reference evidence="9 10" key="1">
    <citation type="journal article" date="2019" name="Sci. Rep.">
        <title>Orb-weaving spider Araneus ventricosus genome elucidates the spidroin gene catalogue.</title>
        <authorList>
            <person name="Kono N."/>
            <person name="Nakamura H."/>
            <person name="Ohtoshi R."/>
            <person name="Moran D.A.P."/>
            <person name="Shinohara A."/>
            <person name="Yoshida Y."/>
            <person name="Fujiwara M."/>
            <person name="Mori M."/>
            <person name="Tomita M."/>
            <person name="Arakawa K."/>
        </authorList>
    </citation>
    <scope>NUCLEOTIDE SEQUENCE [LARGE SCALE GENOMIC DNA]</scope>
</reference>
<dbReference type="Proteomes" id="UP000499080">
    <property type="component" value="Unassembled WGS sequence"/>
</dbReference>
<evidence type="ECO:0000256" key="8">
    <source>
        <dbReference type="ARBA" id="ARBA00023136"/>
    </source>
</evidence>
<comment type="caution">
    <text evidence="9">The sequence shown here is derived from an EMBL/GenBank/DDBJ whole genome shotgun (WGS) entry which is preliminary data.</text>
</comment>
<comment type="similarity">
    <text evidence="3">Belongs to the cytochrome P450 family.</text>
</comment>
<evidence type="ECO:0000256" key="1">
    <source>
        <dbReference type="ARBA" id="ARBA00001971"/>
    </source>
</evidence>
<comment type="subcellular location">
    <subcellularLocation>
        <location evidence="2">Endoplasmic reticulum membrane</location>
    </subcellularLocation>
</comment>
<comment type="cofactor">
    <cofactor evidence="1">
        <name>heme</name>
        <dbReference type="ChEBI" id="CHEBI:30413"/>
    </cofactor>
</comment>
<keyword evidence="10" id="KW-1185">Reference proteome</keyword>
<dbReference type="PANTHER" id="PTHR24291">
    <property type="entry name" value="CYTOCHROME P450 FAMILY 4"/>
    <property type="match status" value="1"/>
</dbReference>
<keyword evidence="8" id="KW-0472">Membrane</keyword>
<dbReference type="GO" id="GO:0005506">
    <property type="term" value="F:iron ion binding"/>
    <property type="evidence" value="ECO:0007669"/>
    <property type="project" value="InterPro"/>
</dbReference>